<reference evidence="3" key="1">
    <citation type="submission" date="2020-05" db="EMBL/GenBank/DDBJ databases">
        <title>WGS assembly of Corymbia citriodora subspecies variegata.</title>
        <authorList>
            <person name="Barry K."/>
            <person name="Hundley H."/>
            <person name="Shu S."/>
            <person name="Jenkins J."/>
            <person name="Grimwood J."/>
            <person name="Baten A."/>
        </authorList>
    </citation>
    <scope>NUCLEOTIDE SEQUENCE</scope>
    <source>
        <strain evidence="3">CV2-018</strain>
    </source>
</reference>
<dbReference type="Proteomes" id="UP000806378">
    <property type="component" value="Unassembled WGS sequence"/>
</dbReference>
<keyword evidence="2" id="KW-0472">Membrane</keyword>
<feature type="compositionally biased region" description="Basic and acidic residues" evidence="1">
    <location>
        <begin position="331"/>
        <end position="346"/>
    </location>
</feature>
<feature type="compositionally biased region" description="Pro residues" evidence="1">
    <location>
        <begin position="238"/>
        <end position="247"/>
    </location>
</feature>
<dbReference type="OrthoDB" id="1721802at2759"/>
<feature type="compositionally biased region" description="Low complexity" evidence="1">
    <location>
        <begin position="158"/>
        <end position="168"/>
    </location>
</feature>
<sequence>MEEVHCSSDVRPSSNVHLLLLVASLAFTFFVFPSFLNLPSQIFPPHAVKKSWDFLARVLVLFAVTCGFLSRSNHVGEGGSSGLCPDLRAQDEGRWRLYDHTHLDAGRGFGLQPVHSWRIWKGDCDEEEMKFQSDHVAVDDSCDRNAVVKETEDLVTRPPTALPGAPAAPRERKAKKTSRQVPQQLPPLLHTPPPPLEEDRGKERGGPATEESSSSPKMKKKNQRKESINQPLPSSFHQPPPSQPPVPCTLLTSKKGKTMADLYAPPSAAPHKKKSPTPLIMTPNYESSDDSLNSGGLLPLLLLPPPWPTLQVPPWTLAMRGHHAWIKSKDAWRHKSPDAEDYEHSTTESASYSSSSEVTSPAFHPSPDVNKRAGKSIAAVKAGWNQEKTNSRKQRRSNLGPK</sequence>
<feature type="transmembrane region" description="Helical" evidence="2">
    <location>
        <begin position="18"/>
        <end position="39"/>
    </location>
</feature>
<gene>
    <name evidence="3" type="ORF">BT93_L1972</name>
</gene>
<name>A0A8T0CL50_CORYI</name>
<evidence type="ECO:0000256" key="1">
    <source>
        <dbReference type="SAM" id="MobiDB-lite"/>
    </source>
</evidence>
<keyword evidence="4" id="KW-1185">Reference proteome</keyword>
<accession>A0A8T0CL50</accession>
<comment type="caution">
    <text evidence="3">The sequence shown here is derived from an EMBL/GenBank/DDBJ whole genome shotgun (WGS) entry which is preliminary data.</text>
</comment>
<feature type="region of interest" description="Disordered" evidence="1">
    <location>
        <begin position="331"/>
        <end position="402"/>
    </location>
</feature>
<protein>
    <submittedName>
        <fullName evidence="3">Uncharacterized protein</fullName>
    </submittedName>
</protein>
<feature type="compositionally biased region" description="Low complexity" evidence="1">
    <location>
        <begin position="347"/>
        <end position="360"/>
    </location>
</feature>
<proteinExistence type="predicted"/>
<dbReference type="Gramene" id="rna-gnl|WGS:JABURB|Cocit.L1972.1">
    <property type="protein sequence ID" value="cds-KAF7848411.1"/>
    <property type="gene ID" value="gene-BT93_L1972"/>
</dbReference>
<evidence type="ECO:0000313" key="3">
    <source>
        <dbReference type="EMBL" id="KAF7848411.1"/>
    </source>
</evidence>
<feature type="region of interest" description="Disordered" evidence="1">
    <location>
        <begin position="150"/>
        <end position="289"/>
    </location>
</feature>
<evidence type="ECO:0000256" key="2">
    <source>
        <dbReference type="SAM" id="Phobius"/>
    </source>
</evidence>
<keyword evidence="2" id="KW-0812">Transmembrane</keyword>
<dbReference type="AlphaFoldDB" id="A0A8T0CL50"/>
<dbReference type="EMBL" id="MU090136">
    <property type="protein sequence ID" value="KAF7848411.1"/>
    <property type="molecule type" value="Genomic_DNA"/>
</dbReference>
<evidence type="ECO:0000313" key="4">
    <source>
        <dbReference type="Proteomes" id="UP000806378"/>
    </source>
</evidence>
<organism evidence="3 4">
    <name type="scientific">Corymbia citriodora subsp. variegata</name>
    <dbReference type="NCBI Taxonomy" id="360336"/>
    <lineage>
        <taxon>Eukaryota</taxon>
        <taxon>Viridiplantae</taxon>
        <taxon>Streptophyta</taxon>
        <taxon>Embryophyta</taxon>
        <taxon>Tracheophyta</taxon>
        <taxon>Spermatophyta</taxon>
        <taxon>Magnoliopsida</taxon>
        <taxon>eudicotyledons</taxon>
        <taxon>Gunneridae</taxon>
        <taxon>Pentapetalae</taxon>
        <taxon>rosids</taxon>
        <taxon>malvids</taxon>
        <taxon>Myrtales</taxon>
        <taxon>Myrtaceae</taxon>
        <taxon>Myrtoideae</taxon>
        <taxon>Eucalypteae</taxon>
        <taxon>Corymbia</taxon>
    </lineage>
</organism>
<keyword evidence="2" id="KW-1133">Transmembrane helix</keyword>